<accession>A0A4Y2NXS2</accession>
<name>A0A4Y2NXS2_ARAVE</name>
<comment type="caution">
    <text evidence="1">The sequence shown here is derived from an EMBL/GenBank/DDBJ whole genome shotgun (WGS) entry which is preliminary data.</text>
</comment>
<dbReference type="EMBL" id="BGPR01289885">
    <property type="protein sequence ID" value="GBN43723.1"/>
    <property type="molecule type" value="Genomic_DNA"/>
</dbReference>
<dbReference type="Proteomes" id="UP000499080">
    <property type="component" value="Unassembled WGS sequence"/>
</dbReference>
<organism evidence="1 2">
    <name type="scientific">Araneus ventricosus</name>
    <name type="common">Orbweaver spider</name>
    <name type="synonym">Epeira ventricosa</name>
    <dbReference type="NCBI Taxonomy" id="182803"/>
    <lineage>
        <taxon>Eukaryota</taxon>
        <taxon>Metazoa</taxon>
        <taxon>Ecdysozoa</taxon>
        <taxon>Arthropoda</taxon>
        <taxon>Chelicerata</taxon>
        <taxon>Arachnida</taxon>
        <taxon>Araneae</taxon>
        <taxon>Araneomorphae</taxon>
        <taxon>Entelegynae</taxon>
        <taxon>Araneoidea</taxon>
        <taxon>Araneidae</taxon>
        <taxon>Araneus</taxon>
    </lineage>
</organism>
<reference evidence="1 2" key="1">
    <citation type="journal article" date="2019" name="Sci. Rep.">
        <title>Orb-weaving spider Araneus ventricosus genome elucidates the spidroin gene catalogue.</title>
        <authorList>
            <person name="Kono N."/>
            <person name="Nakamura H."/>
            <person name="Ohtoshi R."/>
            <person name="Moran D.A.P."/>
            <person name="Shinohara A."/>
            <person name="Yoshida Y."/>
            <person name="Fujiwara M."/>
            <person name="Mori M."/>
            <person name="Tomita M."/>
            <person name="Arakawa K."/>
        </authorList>
    </citation>
    <scope>NUCLEOTIDE SEQUENCE [LARGE SCALE GENOMIC DNA]</scope>
</reference>
<evidence type="ECO:0000313" key="2">
    <source>
        <dbReference type="Proteomes" id="UP000499080"/>
    </source>
</evidence>
<keyword evidence="2" id="KW-1185">Reference proteome</keyword>
<proteinExistence type="predicted"/>
<dbReference type="AlphaFoldDB" id="A0A4Y2NXS2"/>
<protein>
    <submittedName>
        <fullName evidence="1">Uncharacterized protein</fullName>
    </submittedName>
</protein>
<gene>
    <name evidence="1" type="ORF">AVEN_120623_1</name>
</gene>
<evidence type="ECO:0000313" key="1">
    <source>
        <dbReference type="EMBL" id="GBN43723.1"/>
    </source>
</evidence>
<sequence length="95" mass="10217">MKYDSSRRAINHPCVGEHWGGGIWVGVAVRLGKSGEEGSVLSQKSEIPRGSKRPIVHFGAFVNDPPKSIDLNGGKNELFFGPGMEQSPRECPALG</sequence>